<dbReference type="InterPro" id="IPR005174">
    <property type="entry name" value="KIB1-4_b-propeller"/>
</dbReference>
<dbReference type="SUPFAM" id="SSF81383">
    <property type="entry name" value="F-box domain"/>
    <property type="match status" value="1"/>
</dbReference>
<evidence type="ECO:0000259" key="3">
    <source>
        <dbReference type="SMART" id="SM00256"/>
    </source>
</evidence>
<dbReference type="Proteomes" id="UP000634136">
    <property type="component" value="Unassembled WGS sequence"/>
</dbReference>
<organism evidence="4 5">
    <name type="scientific">Senna tora</name>
    <dbReference type="NCBI Taxonomy" id="362788"/>
    <lineage>
        <taxon>Eukaryota</taxon>
        <taxon>Viridiplantae</taxon>
        <taxon>Streptophyta</taxon>
        <taxon>Embryophyta</taxon>
        <taxon>Tracheophyta</taxon>
        <taxon>Spermatophyta</taxon>
        <taxon>Magnoliopsida</taxon>
        <taxon>eudicotyledons</taxon>
        <taxon>Gunneridae</taxon>
        <taxon>Pentapetalae</taxon>
        <taxon>rosids</taxon>
        <taxon>fabids</taxon>
        <taxon>Fabales</taxon>
        <taxon>Fabaceae</taxon>
        <taxon>Caesalpinioideae</taxon>
        <taxon>Cassia clade</taxon>
        <taxon>Senna</taxon>
    </lineage>
</organism>
<evidence type="ECO:0000313" key="5">
    <source>
        <dbReference type="Proteomes" id="UP000634136"/>
    </source>
</evidence>
<proteinExistence type="predicted"/>
<evidence type="ECO:0000256" key="1">
    <source>
        <dbReference type="SAM" id="MobiDB-lite"/>
    </source>
</evidence>
<dbReference type="CDD" id="cd22157">
    <property type="entry name" value="F-box_AtFBW1-like"/>
    <property type="match status" value="1"/>
</dbReference>
<sequence>MSSQSCKRLKLNLKPKPTPSSPNIVADNDDLLIEILLRLPIKSLLKFKSVSKRWLSLISNPQFSRRRTPFADSASGLILCTYPIPNFVDFNPNPDNIAPPRGPFETLTFAEDPLETKILQSCNGLLLFCSFSPTPNDFCKVHHYVHNPTTKQYSVLPPLKSYGGVWKVRGVCLAFDPSKSPHYKVVCVRRRGCFQYARDHLIEIYSSEGGPWRVSRYFTAPLTVDFDFGVFWNGAIHWINKWENSVYFKVDEEQVRDMPMPSMVHYDDDRIRKPRRIEYFGESRDHLHLVEIYGHRTLEFNVYEMKRDYSGWFVKYHVDLNTVSIAFPEIIREDLPRNRWNYCTFSILSVIRSKPSQQPQHVCCCVANIVMIKVKMLAIVVFGLEVVVVSLFLEQ</sequence>
<evidence type="ECO:0000256" key="2">
    <source>
        <dbReference type="SAM" id="Phobius"/>
    </source>
</evidence>
<reference evidence="4" key="1">
    <citation type="submission" date="2020-09" db="EMBL/GenBank/DDBJ databases">
        <title>Genome-Enabled Discovery of Anthraquinone Biosynthesis in Senna tora.</title>
        <authorList>
            <person name="Kang S.-H."/>
            <person name="Pandey R.P."/>
            <person name="Lee C.-M."/>
            <person name="Sim J.-S."/>
            <person name="Jeong J.-T."/>
            <person name="Choi B.-S."/>
            <person name="Jung M."/>
            <person name="Ginzburg D."/>
            <person name="Zhao K."/>
            <person name="Won S.Y."/>
            <person name="Oh T.-J."/>
            <person name="Yu Y."/>
            <person name="Kim N.-H."/>
            <person name="Lee O.R."/>
            <person name="Lee T.-H."/>
            <person name="Bashyal P."/>
            <person name="Kim T.-S."/>
            <person name="Lee W.-H."/>
            <person name="Kawkins C."/>
            <person name="Kim C.-K."/>
            <person name="Kim J.S."/>
            <person name="Ahn B.O."/>
            <person name="Rhee S.Y."/>
            <person name="Sohng J.K."/>
        </authorList>
    </citation>
    <scope>NUCLEOTIDE SEQUENCE</scope>
    <source>
        <tissue evidence="4">Leaf</tissue>
    </source>
</reference>
<protein>
    <submittedName>
        <fullName evidence="4">F-box protein</fullName>
    </submittedName>
</protein>
<comment type="caution">
    <text evidence="4">The sequence shown here is derived from an EMBL/GenBank/DDBJ whole genome shotgun (WGS) entry which is preliminary data.</text>
</comment>
<dbReference type="InterPro" id="IPR055290">
    <property type="entry name" value="At3g26010-like"/>
</dbReference>
<gene>
    <name evidence="4" type="ORF">G2W53_032456</name>
</gene>
<dbReference type="PANTHER" id="PTHR35546:SF115">
    <property type="entry name" value="F-BOX DOMAIN-CONTAINING PROTEIN"/>
    <property type="match status" value="1"/>
</dbReference>
<keyword evidence="5" id="KW-1185">Reference proteome</keyword>
<feature type="region of interest" description="Disordered" evidence="1">
    <location>
        <begin position="1"/>
        <end position="21"/>
    </location>
</feature>
<dbReference type="Pfam" id="PF03478">
    <property type="entry name" value="Beta-prop_KIB1-4"/>
    <property type="match status" value="1"/>
</dbReference>
<dbReference type="InterPro" id="IPR017451">
    <property type="entry name" value="F-box-assoc_interact_dom"/>
</dbReference>
<accession>A0A834SWD7</accession>
<keyword evidence="2" id="KW-0472">Membrane</keyword>
<feature type="domain" description="F-box" evidence="3">
    <location>
        <begin position="29"/>
        <end position="67"/>
    </location>
</feature>
<dbReference type="Pfam" id="PF00646">
    <property type="entry name" value="F-box"/>
    <property type="match status" value="1"/>
</dbReference>
<dbReference type="SMART" id="SM00256">
    <property type="entry name" value="FBOX"/>
    <property type="match status" value="1"/>
</dbReference>
<keyword evidence="2" id="KW-0812">Transmembrane</keyword>
<evidence type="ECO:0000313" key="4">
    <source>
        <dbReference type="EMBL" id="KAF7811480.1"/>
    </source>
</evidence>
<feature type="transmembrane region" description="Helical" evidence="2">
    <location>
        <begin position="376"/>
        <end position="393"/>
    </location>
</feature>
<dbReference type="InterPro" id="IPR001810">
    <property type="entry name" value="F-box_dom"/>
</dbReference>
<dbReference type="EMBL" id="JAAIUW010000010">
    <property type="protein sequence ID" value="KAF7811480.1"/>
    <property type="molecule type" value="Genomic_DNA"/>
</dbReference>
<dbReference type="OrthoDB" id="1848451at2759"/>
<dbReference type="InterPro" id="IPR036047">
    <property type="entry name" value="F-box-like_dom_sf"/>
</dbReference>
<dbReference type="Gene3D" id="1.20.1280.50">
    <property type="match status" value="1"/>
</dbReference>
<dbReference type="AlphaFoldDB" id="A0A834SWD7"/>
<keyword evidence="2" id="KW-1133">Transmembrane helix</keyword>
<dbReference type="NCBIfam" id="TIGR01640">
    <property type="entry name" value="F_box_assoc_1"/>
    <property type="match status" value="1"/>
</dbReference>
<name>A0A834SWD7_9FABA</name>
<dbReference type="PANTHER" id="PTHR35546">
    <property type="entry name" value="F-BOX PROTEIN INTERACTION DOMAIN PROTEIN-RELATED"/>
    <property type="match status" value="1"/>
</dbReference>